<dbReference type="eggNOG" id="COG5294">
    <property type="taxonomic scope" value="Bacteria"/>
</dbReference>
<dbReference type="OrthoDB" id="8719215at2"/>
<evidence type="ECO:0000313" key="1">
    <source>
        <dbReference type="EMBL" id="KEK17832.1"/>
    </source>
</evidence>
<keyword evidence="2" id="KW-1185">Reference proteome</keyword>
<dbReference type="Pfam" id="PF06486">
    <property type="entry name" value="DUF1093"/>
    <property type="match status" value="1"/>
</dbReference>
<accession>A0A073JUD3</accession>
<sequence>MKAIVKGFVVIALILGVGTFYVQTKTEGVQAFFDNYFSAKEVKEYYVVTNKPEEKGGKYLYTFHGYDKDGNEQIVKKMMDRELREGAYLRIFSKGAQGKGWHEVQKEDVPKKALEKLNKN</sequence>
<dbReference type="PANTHER" id="PTHR36433">
    <property type="entry name" value="HYPOTHETICAL CYTOSOLIC PROTEIN"/>
    <property type="match status" value="1"/>
</dbReference>
<dbReference type="NCBIfam" id="TIGR01655">
    <property type="entry name" value="yxeA_fam"/>
    <property type="match status" value="1"/>
</dbReference>
<evidence type="ECO:0000313" key="2">
    <source>
        <dbReference type="Proteomes" id="UP000027822"/>
    </source>
</evidence>
<dbReference type="Gene3D" id="2.40.50.480">
    <property type="match status" value="1"/>
</dbReference>
<comment type="caution">
    <text evidence="1">The sequence shown here is derived from an EMBL/GenBank/DDBJ whole genome shotgun (WGS) entry which is preliminary data.</text>
</comment>
<gene>
    <name evidence="1" type="ORF">BAMA_10775</name>
</gene>
<dbReference type="AlphaFoldDB" id="A0A073JUD3"/>
<dbReference type="RefSeq" id="WP_034642370.1">
    <property type="nucleotide sequence ID" value="NZ_CBCSJC010000022.1"/>
</dbReference>
<dbReference type="InterPro" id="IPR006542">
    <property type="entry name" value="DUF1093"/>
</dbReference>
<dbReference type="InterPro" id="IPR036166">
    <property type="entry name" value="YxeA-like_sf"/>
</dbReference>
<dbReference type="STRING" id="574376.BAMA_10775"/>
<evidence type="ECO:0008006" key="3">
    <source>
        <dbReference type="Google" id="ProtNLM"/>
    </source>
</evidence>
<organism evidence="1 2">
    <name type="scientific">Bacillus manliponensis</name>
    <dbReference type="NCBI Taxonomy" id="574376"/>
    <lineage>
        <taxon>Bacteria</taxon>
        <taxon>Bacillati</taxon>
        <taxon>Bacillota</taxon>
        <taxon>Bacilli</taxon>
        <taxon>Bacillales</taxon>
        <taxon>Bacillaceae</taxon>
        <taxon>Bacillus</taxon>
        <taxon>Bacillus cereus group</taxon>
    </lineage>
</organism>
<proteinExistence type="predicted"/>
<dbReference type="SUPFAM" id="SSF159121">
    <property type="entry name" value="BC4932-like"/>
    <property type="match status" value="1"/>
</dbReference>
<dbReference type="Proteomes" id="UP000027822">
    <property type="component" value="Unassembled WGS sequence"/>
</dbReference>
<dbReference type="EMBL" id="JOTN01000021">
    <property type="protein sequence ID" value="KEK17832.1"/>
    <property type="molecule type" value="Genomic_DNA"/>
</dbReference>
<name>A0A073JUD3_9BACI</name>
<protein>
    <recommendedName>
        <fullName evidence="3">YxeA family protein</fullName>
    </recommendedName>
</protein>
<reference evidence="1 2" key="1">
    <citation type="submission" date="2014-06" db="EMBL/GenBank/DDBJ databases">
        <title>Draft genome sequence of Bacillus manliponensis JCM 15802 (MCCC 1A00708).</title>
        <authorList>
            <person name="Lai Q."/>
            <person name="Liu Y."/>
            <person name="Shao Z."/>
        </authorList>
    </citation>
    <scope>NUCLEOTIDE SEQUENCE [LARGE SCALE GENOMIC DNA]</scope>
    <source>
        <strain evidence="1 2">JCM 15802</strain>
    </source>
</reference>
<dbReference type="PANTHER" id="PTHR36433:SF2">
    <property type="entry name" value="YXEA FAMILY PROTEIN"/>
    <property type="match status" value="1"/>
</dbReference>